<keyword evidence="4" id="KW-1185">Reference proteome</keyword>
<feature type="chain" id="PRO_5046844562" evidence="2">
    <location>
        <begin position="29"/>
        <end position="271"/>
    </location>
</feature>
<feature type="signal peptide" evidence="2">
    <location>
        <begin position="1"/>
        <end position="28"/>
    </location>
</feature>
<proteinExistence type="predicted"/>
<feature type="compositionally biased region" description="Low complexity" evidence="1">
    <location>
        <begin position="222"/>
        <end position="256"/>
    </location>
</feature>
<feature type="compositionally biased region" description="Gly residues" evidence="1">
    <location>
        <begin position="211"/>
        <end position="221"/>
    </location>
</feature>
<keyword evidence="2" id="KW-0732">Signal</keyword>
<name>A0ABN2I8M1_9ACTN</name>
<accession>A0ABN2I8M1</accession>
<dbReference type="EMBL" id="BAAAQG010000003">
    <property type="protein sequence ID" value="GAA1700229.1"/>
    <property type="molecule type" value="Genomic_DNA"/>
</dbReference>
<dbReference type="RefSeq" id="WP_344390540.1">
    <property type="nucleotide sequence ID" value="NZ_BAAAQG010000003.1"/>
</dbReference>
<feature type="region of interest" description="Disordered" evidence="1">
    <location>
        <begin position="27"/>
        <end position="105"/>
    </location>
</feature>
<evidence type="ECO:0000256" key="2">
    <source>
        <dbReference type="SAM" id="SignalP"/>
    </source>
</evidence>
<sequence>MSTRRVVTASAAALLAAALSVPIVSAQAGDAGSPGSATGSLDAGSLMGAGGESGSLPGGSGEGSGGDGDTGSAGSAGSGEGGSSDGTAGDEGSLDTSSADDTSVGDLVPESEARCELPDLGGSVAKFYPLFGISGVPTAVLDFVTSALGSFPNLLDVVAGPGGGANLVGQTGSLTEPLCTSVFGGQMALPPVTVIVDGDGNPVTTVTGTVAPGGTGTGSISGSGAEPSTSSSGSSSTPSSGPVSVSVAVGDGAESGTGAFALPTSVPTPGA</sequence>
<evidence type="ECO:0000313" key="4">
    <source>
        <dbReference type="Proteomes" id="UP001500383"/>
    </source>
</evidence>
<comment type="caution">
    <text evidence="3">The sequence shown here is derived from an EMBL/GenBank/DDBJ whole genome shotgun (WGS) entry which is preliminary data.</text>
</comment>
<reference evidence="3 4" key="1">
    <citation type="journal article" date="2019" name="Int. J. Syst. Evol. Microbiol.">
        <title>The Global Catalogue of Microorganisms (GCM) 10K type strain sequencing project: providing services to taxonomists for standard genome sequencing and annotation.</title>
        <authorList>
            <consortium name="The Broad Institute Genomics Platform"/>
            <consortium name="The Broad Institute Genome Sequencing Center for Infectious Disease"/>
            <person name="Wu L."/>
            <person name="Ma J."/>
        </authorList>
    </citation>
    <scope>NUCLEOTIDE SEQUENCE [LARGE SCALE GENOMIC DNA]</scope>
    <source>
        <strain evidence="3 4">JCM 16002</strain>
    </source>
</reference>
<gene>
    <name evidence="3" type="ORF">GCM10009831_05940</name>
</gene>
<organism evidence="3 4">
    <name type="scientific">Dietzia cercidiphylli</name>
    <dbReference type="NCBI Taxonomy" id="498199"/>
    <lineage>
        <taxon>Bacteria</taxon>
        <taxon>Bacillati</taxon>
        <taxon>Actinomycetota</taxon>
        <taxon>Actinomycetes</taxon>
        <taxon>Mycobacteriales</taxon>
        <taxon>Dietziaceae</taxon>
        <taxon>Dietzia</taxon>
    </lineage>
</organism>
<evidence type="ECO:0000256" key="1">
    <source>
        <dbReference type="SAM" id="MobiDB-lite"/>
    </source>
</evidence>
<protein>
    <submittedName>
        <fullName evidence="3">Uncharacterized protein</fullName>
    </submittedName>
</protein>
<feature type="region of interest" description="Disordered" evidence="1">
    <location>
        <begin position="207"/>
        <end position="271"/>
    </location>
</feature>
<dbReference type="Proteomes" id="UP001500383">
    <property type="component" value="Unassembled WGS sequence"/>
</dbReference>
<feature type="compositionally biased region" description="Gly residues" evidence="1">
    <location>
        <begin position="47"/>
        <end position="84"/>
    </location>
</feature>
<evidence type="ECO:0000313" key="3">
    <source>
        <dbReference type="EMBL" id="GAA1700229.1"/>
    </source>
</evidence>